<keyword evidence="4 5" id="KW-0143">Chaperone</keyword>
<dbReference type="Gene3D" id="2.30.30.240">
    <property type="entry name" value="PRC-barrel domain"/>
    <property type="match status" value="1"/>
</dbReference>
<dbReference type="Proteomes" id="UP000297597">
    <property type="component" value="Unassembled WGS sequence"/>
</dbReference>
<feature type="domain" description="RimM N-terminal" evidence="6">
    <location>
        <begin position="8"/>
        <end position="89"/>
    </location>
</feature>
<dbReference type="GO" id="GO:0005737">
    <property type="term" value="C:cytoplasm"/>
    <property type="evidence" value="ECO:0007669"/>
    <property type="project" value="UniProtKB-SubCell"/>
</dbReference>
<dbReference type="Gene3D" id="2.40.30.60">
    <property type="entry name" value="RimM"/>
    <property type="match status" value="1"/>
</dbReference>
<comment type="domain">
    <text evidence="5">The PRC barrel domain binds ribosomal protein uS19.</text>
</comment>
<dbReference type="SUPFAM" id="SSF50447">
    <property type="entry name" value="Translation proteins"/>
    <property type="match status" value="1"/>
</dbReference>
<dbReference type="GO" id="GO:0043022">
    <property type="term" value="F:ribosome binding"/>
    <property type="evidence" value="ECO:0007669"/>
    <property type="project" value="InterPro"/>
</dbReference>
<protein>
    <recommendedName>
        <fullName evidence="5">Ribosome maturation factor RimM</fullName>
    </recommendedName>
</protein>
<keyword evidence="3 5" id="KW-0698">rRNA processing</keyword>
<keyword evidence="1 5" id="KW-0963">Cytoplasm</keyword>
<gene>
    <name evidence="5 8" type="primary">rimM</name>
    <name evidence="8" type="ORF">Pmgp_01217</name>
</gene>
<accession>A0A4Y7RT65</accession>
<dbReference type="InterPro" id="IPR011033">
    <property type="entry name" value="PRC_barrel-like_sf"/>
</dbReference>
<dbReference type="RefSeq" id="WP_134213089.1">
    <property type="nucleotide sequence ID" value="NZ_QFFZ01000009.1"/>
</dbReference>
<evidence type="ECO:0000259" key="6">
    <source>
        <dbReference type="Pfam" id="PF01782"/>
    </source>
</evidence>
<evidence type="ECO:0000256" key="3">
    <source>
        <dbReference type="ARBA" id="ARBA00022552"/>
    </source>
</evidence>
<dbReference type="Pfam" id="PF01782">
    <property type="entry name" value="RimM"/>
    <property type="match status" value="1"/>
</dbReference>
<dbReference type="InterPro" id="IPR011961">
    <property type="entry name" value="RimM"/>
</dbReference>
<feature type="domain" description="Ribosome maturation factor RimM PRC barrel" evidence="7">
    <location>
        <begin position="101"/>
        <end position="167"/>
    </location>
</feature>
<dbReference type="OrthoDB" id="9810331at2"/>
<dbReference type="PANTHER" id="PTHR33692:SF1">
    <property type="entry name" value="RIBOSOME MATURATION FACTOR RIMM"/>
    <property type="match status" value="1"/>
</dbReference>
<evidence type="ECO:0000256" key="1">
    <source>
        <dbReference type="ARBA" id="ARBA00022490"/>
    </source>
</evidence>
<evidence type="ECO:0000256" key="5">
    <source>
        <dbReference type="HAMAP-Rule" id="MF_00014"/>
    </source>
</evidence>
<dbReference type="Pfam" id="PF24986">
    <property type="entry name" value="PRC_RimM"/>
    <property type="match status" value="1"/>
</dbReference>
<dbReference type="InterPro" id="IPR056792">
    <property type="entry name" value="PRC_RimM"/>
</dbReference>
<dbReference type="NCBIfam" id="TIGR02273">
    <property type="entry name" value="16S_RimM"/>
    <property type="match status" value="1"/>
</dbReference>
<dbReference type="PANTHER" id="PTHR33692">
    <property type="entry name" value="RIBOSOME MATURATION FACTOR RIMM"/>
    <property type="match status" value="1"/>
</dbReference>
<dbReference type="GO" id="GO:0005840">
    <property type="term" value="C:ribosome"/>
    <property type="evidence" value="ECO:0007669"/>
    <property type="project" value="InterPro"/>
</dbReference>
<evidence type="ECO:0000259" key="7">
    <source>
        <dbReference type="Pfam" id="PF24986"/>
    </source>
</evidence>
<dbReference type="AlphaFoldDB" id="A0A4Y7RT65"/>
<evidence type="ECO:0000256" key="2">
    <source>
        <dbReference type="ARBA" id="ARBA00022517"/>
    </source>
</evidence>
<dbReference type="InterPro" id="IPR036976">
    <property type="entry name" value="RimM_N_sf"/>
</dbReference>
<comment type="subcellular location">
    <subcellularLocation>
        <location evidence="5">Cytoplasm</location>
    </subcellularLocation>
</comment>
<evidence type="ECO:0000313" key="9">
    <source>
        <dbReference type="Proteomes" id="UP000297597"/>
    </source>
</evidence>
<organism evidence="8 9">
    <name type="scientific">Pelotomaculum propionicicum</name>
    <dbReference type="NCBI Taxonomy" id="258475"/>
    <lineage>
        <taxon>Bacteria</taxon>
        <taxon>Bacillati</taxon>
        <taxon>Bacillota</taxon>
        <taxon>Clostridia</taxon>
        <taxon>Eubacteriales</taxon>
        <taxon>Desulfotomaculaceae</taxon>
        <taxon>Pelotomaculum</taxon>
    </lineage>
</organism>
<comment type="similarity">
    <text evidence="5">Belongs to the RimM family.</text>
</comment>
<reference evidence="8 9" key="1">
    <citation type="journal article" date="2018" name="Environ. Microbiol.">
        <title>Novel energy conservation strategies and behaviour of Pelotomaculum schinkii driving syntrophic propionate catabolism.</title>
        <authorList>
            <person name="Hidalgo-Ahumada C.A.P."/>
            <person name="Nobu M.K."/>
            <person name="Narihiro T."/>
            <person name="Tamaki H."/>
            <person name="Liu W.T."/>
            <person name="Kamagata Y."/>
            <person name="Stams A.J.M."/>
            <person name="Imachi H."/>
            <person name="Sousa D.Z."/>
        </authorList>
    </citation>
    <scope>NUCLEOTIDE SEQUENCE [LARGE SCALE GENOMIC DNA]</scope>
    <source>
        <strain evidence="8 9">MGP</strain>
    </source>
</reference>
<comment type="caution">
    <text evidence="8">The sequence shown here is derived from an EMBL/GenBank/DDBJ whole genome shotgun (WGS) entry which is preliminary data.</text>
</comment>
<proteinExistence type="inferred from homology"/>
<dbReference type="SUPFAM" id="SSF50346">
    <property type="entry name" value="PRC-barrel domain"/>
    <property type="match status" value="1"/>
</dbReference>
<dbReference type="GO" id="GO:0042274">
    <property type="term" value="P:ribosomal small subunit biogenesis"/>
    <property type="evidence" value="ECO:0007669"/>
    <property type="project" value="UniProtKB-UniRule"/>
</dbReference>
<keyword evidence="9" id="KW-1185">Reference proteome</keyword>
<dbReference type="HAMAP" id="MF_00014">
    <property type="entry name" value="Ribosome_mat_RimM"/>
    <property type="match status" value="1"/>
</dbReference>
<dbReference type="InterPro" id="IPR009000">
    <property type="entry name" value="Transl_B-barrel_sf"/>
</dbReference>
<evidence type="ECO:0000313" key="8">
    <source>
        <dbReference type="EMBL" id="TEB12061.1"/>
    </source>
</evidence>
<comment type="function">
    <text evidence="5">An accessory protein needed during the final step in the assembly of 30S ribosomal subunit, possibly for assembly of the head region. Essential for efficient processing of 16S rRNA. May be needed both before and after RbfA during the maturation of 16S rRNA. It has affinity for free ribosomal 30S subunits but not for 70S ribosomes.</text>
</comment>
<evidence type="ECO:0000256" key="4">
    <source>
        <dbReference type="ARBA" id="ARBA00023186"/>
    </source>
</evidence>
<dbReference type="EMBL" id="QFFZ01000009">
    <property type="protein sequence ID" value="TEB12061.1"/>
    <property type="molecule type" value="Genomic_DNA"/>
</dbReference>
<comment type="subunit">
    <text evidence="5">Binds ribosomal protein uS19.</text>
</comment>
<name>A0A4Y7RT65_9FIRM</name>
<dbReference type="InterPro" id="IPR002676">
    <property type="entry name" value="RimM_N"/>
</dbReference>
<dbReference type="GO" id="GO:0006364">
    <property type="term" value="P:rRNA processing"/>
    <property type="evidence" value="ECO:0007669"/>
    <property type="project" value="UniProtKB-UniRule"/>
</dbReference>
<sequence length="172" mass="19010">MSGEFIAIGKVLKTQGNRGAVRVLPLTDFPGRYEQLKDVYLSVKGVRQVMHIEEAVRRQKFIAVKFKEISDMNAAEGIRGGILEVTRDQLVKLPEGSYYIFDIIGLSVYGSGGEQFGKITEVLQTGANDVYIVETGGKPLLIPALKQVVKEIDLPGRRMVVDLPEGLMDDEN</sequence>
<keyword evidence="2 5" id="KW-0690">Ribosome biogenesis</keyword>